<evidence type="ECO:0000313" key="2">
    <source>
        <dbReference type="Proteomes" id="UP000306145"/>
    </source>
</evidence>
<dbReference type="EMBL" id="VDFY01000162">
    <property type="protein sequence ID" value="TNH28041.1"/>
    <property type="molecule type" value="Genomic_DNA"/>
</dbReference>
<protein>
    <submittedName>
        <fullName evidence="1">Uncharacterized protein</fullName>
    </submittedName>
</protein>
<reference evidence="1 2" key="1">
    <citation type="submission" date="2019-06" db="EMBL/GenBank/DDBJ databases">
        <title>Micromonospora ordensis sp. nov., isolated from deep marine sediment.</title>
        <authorList>
            <person name="Veyisoglu A."/>
            <person name="Carro L."/>
            <person name="Klenk H.-P."/>
            <person name="Sahin N."/>
        </authorList>
    </citation>
    <scope>NUCLEOTIDE SEQUENCE [LARGE SCALE GENOMIC DNA]</scope>
    <source>
        <strain evidence="1 2">S2509</strain>
    </source>
</reference>
<evidence type="ECO:0000313" key="1">
    <source>
        <dbReference type="EMBL" id="TNH28041.1"/>
    </source>
</evidence>
<dbReference type="Proteomes" id="UP000306145">
    <property type="component" value="Unassembled WGS sequence"/>
</dbReference>
<dbReference type="AlphaFoldDB" id="A0A5C4QMD6"/>
<comment type="caution">
    <text evidence="1">The sequence shown here is derived from an EMBL/GenBank/DDBJ whole genome shotgun (WGS) entry which is preliminary data.</text>
</comment>
<sequence length="693" mass="73492">MADPAAIHRPLSKEKRVTPHRRLGLAVSVLVTAGTVLVGAGAAAAPPATSAPAGQPACDPIDPTACLLPFPNDYFTVPDRTSPTGKRVRFATSAMPANVQGTPIDPTEWNRQDGFSPGSPILVRVPGLDATATRIAPVTDIGRSLAPDAPIVLLDTRTGKRTPYWAEPDAHAAGQPDRQSLIIRPAVALAEGTRYVVGLRGMRDSTGASIPAPKAFTAYAKGVGLGHRDPRVPQMKRIIADLNRTGVKRHSLYLAWDFTVASRQGLTGRMLAMRDSAFADLRRAAPSFTVTQVTDYAPEQDPLIARQVTGTIGVPSYLTGDGGPGSRLHYGPLGGGGTPPTPNALPTPSGVTTAADFVCNIPRSASAARPAHLSLYGHGLLGRPTEINAGNVKTMSNTYDFTFCATSWIGMAAADVPYVAGAFTDLSAFPAVADRLQQSFLNFLFLGRAMIHPRGFAAHPAFRDDRAGPLIDVAGGLHYDGNSQGGINGGALTAIAQDWTRSVLGVPAMNYSTLLQRSVDFAPFQTVLDGYYPDKVDQQLILALLQMLWDRSEANGYAQHMTDRPLPNTPAHQVLMHVAFGDHQVSPAAAEVQARTIGARLHTPALADGWSPDVRPYWGIAPIRSYPYTGSAMVVWNSGAAYAPPSTNLAPAGPEYGDDPHEFPRAQSGAQRQKAVFLLTGEVIDVCARTPCP</sequence>
<proteinExistence type="predicted"/>
<accession>A0A5C4QMD6</accession>
<keyword evidence="2" id="KW-1185">Reference proteome</keyword>
<organism evidence="1 2">
    <name type="scientific">Micromonospora orduensis</name>
    <dbReference type="NCBI Taxonomy" id="1420891"/>
    <lineage>
        <taxon>Bacteria</taxon>
        <taxon>Bacillati</taxon>
        <taxon>Actinomycetota</taxon>
        <taxon>Actinomycetes</taxon>
        <taxon>Micromonosporales</taxon>
        <taxon>Micromonosporaceae</taxon>
        <taxon>Micromonospora</taxon>
    </lineage>
</organism>
<name>A0A5C4QMD6_9ACTN</name>
<dbReference type="OrthoDB" id="5377249at2"/>
<gene>
    <name evidence="1" type="ORF">FHG89_16500</name>
</gene>